<keyword evidence="2 4" id="KW-0238">DNA-binding</keyword>
<dbReference type="PROSITE" id="PS51898">
    <property type="entry name" value="TYR_RECOMBINASE"/>
    <property type="match status" value="1"/>
</dbReference>
<dbReference type="InterPro" id="IPR050090">
    <property type="entry name" value="Tyrosine_recombinase_XerCD"/>
</dbReference>
<name>A0AA49K0C4_9BACT</name>
<gene>
    <name evidence="7" type="ORF">Strain138_001941</name>
    <name evidence="8" type="ORF">Strain318_001940</name>
</gene>
<sequence length="372" mass="41677">MSRRSGQCKLIARGKYRIRIVVGTIGGRRRTYSETIHATKEAAEKRLRELLVQRDAGTLLSPVTMSVAEWLDEWLRKTVEPNRKQRTTDGYREMARRYIVPHLGEIGVSELTRDHVVAWVNTLKAKGLSPRSIKHAFSVLHNAFTQLVKAGKLGTHPCKDIERPTVERAKVASLTVEQAQTLLRALPGEPLGALWALLLTAALRPSESLALRWCDIEGGTINVRRAVSWTSKGLVIQSPKTKQGYRHIPLDPLATTLLKARWDQSEHRKPEDLIFSQDGVTPMNQKVLARRQFKTLLQRHGLPQIRLYDLRHTGTTLLLAAQVPLTVLKERLGHKDAAFLIDTYAHVLPNQQNEATAALATLLGTSQHESGS</sequence>
<dbReference type="EMBL" id="CP130612">
    <property type="protein sequence ID" value="WKW12643.1"/>
    <property type="molecule type" value="Genomic_DNA"/>
</dbReference>
<evidence type="ECO:0000259" key="6">
    <source>
        <dbReference type="PROSITE" id="PS51900"/>
    </source>
</evidence>
<evidence type="ECO:0000256" key="2">
    <source>
        <dbReference type="ARBA" id="ARBA00023125"/>
    </source>
</evidence>
<dbReference type="InterPro" id="IPR044068">
    <property type="entry name" value="CB"/>
</dbReference>
<feature type="domain" description="Tyr recombinase" evidence="5">
    <location>
        <begin position="169"/>
        <end position="357"/>
    </location>
</feature>
<dbReference type="Proteomes" id="UP001229955">
    <property type="component" value="Chromosome"/>
</dbReference>
<dbReference type="Gene3D" id="1.10.443.10">
    <property type="entry name" value="Intergrase catalytic core"/>
    <property type="match status" value="1"/>
</dbReference>
<dbReference type="PANTHER" id="PTHR30349">
    <property type="entry name" value="PHAGE INTEGRASE-RELATED"/>
    <property type="match status" value="1"/>
</dbReference>
<keyword evidence="9" id="KW-1185">Reference proteome</keyword>
<evidence type="ECO:0000256" key="4">
    <source>
        <dbReference type="PROSITE-ProRule" id="PRU01248"/>
    </source>
</evidence>
<dbReference type="InterPro" id="IPR004107">
    <property type="entry name" value="Integrase_SAM-like_N"/>
</dbReference>
<evidence type="ECO:0000313" key="8">
    <source>
        <dbReference type="EMBL" id="WKW15550.1"/>
    </source>
</evidence>
<dbReference type="KEGG" id="pspc:Strain318_001940"/>
<dbReference type="GO" id="GO:0015074">
    <property type="term" value="P:DNA integration"/>
    <property type="evidence" value="ECO:0007669"/>
    <property type="project" value="UniProtKB-KW"/>
</dbReference>
<dbReference type="InterPro" id="IPR002104">
    <property type="entry name" value="Integrase_catalytic"/>
</dbReference>
<feature type="domain" description="Core-binding (CB)" evidence="6">
    <location>
        <begin position="65"/>
        <end position="148"/>
    </location>
</feature>
<dbReference type="GO" id="GO:0006310">
    <property type="term" value="P:DNA recombination"/>
    <property type="evidence" value="ECO:0007669"/>
    <property type="project" value="UniProtKB-KW"/>
</dbReference>
<evidence type="ECO:0000313" key="9">
    <source>
        <dbReference type="Proteomes" id="UP001229955"/>
    </source>
</evidence>
<protein>
    <submittedName>
        <fullName evidence="8">Tyrosine-type recombinase/integrase</fullName>
    </submittedName>
</protein>
<dbReference type="Gene3D" id="1.10.150.130">
    <property type="match status" value="1"/>
</dbReference>
<organism evidence="8 9">
    <name type="scientific">Pseudogemmatithrix spongiicola</name>
    <dbReference type="NCBI Taxonomy" id="3062599"/>
    <lineage>
        <taxon>Bacteria</taxon>
        <taxon>Pseudomonadati</taxon>
        <taxon>Gemmatimonadota</taxon>
        <taxon>Gemmatimonadia</taxon>
        <taxon>Gemmatimonadales</taxon>
        <taxon>Gemmatimonadaceae</taxon>
        <taxon>Pseudogemmatithrix</taxon>
    </lineage>
</organism>
<dbReference type="EMBL" id="CP130613">
    <property type="protein sequence ID" value="WKW15550.1"/>
    <property type="molecule type" value="Genomic_DNA"/>
</dbReference>
<dbReference type="Pfam" id="PF14659">
    <property type="entry name" value="Phage_int_SAM_3"/>
    <property type="match status" value="1"/>
</dbReference>
<dbReference type="InterPro" id="IPR010998">
    <property type="entry name" value="Integrase_recombinase_N"/>
</dbReference>
<dbReference type="GO" id="GO:0003677">
    <property type="term" value="F:DNA binding"/>
    <property type="evidence" value="ECO:0007669"/>
    <property type="project" value="UniProtKB-UniRule"/>
</dbReference>
<dbReference type="Pfam" id="PF00589">
    <property type="entry name" value="Phage_integrase"/>
    <property type="match status" value="1"/>
</dbReference>
<dbReference type="PANTHER" id="PTHR30349:SF91">
    <property type="entry name" value="INTA PROTEIN"/>
    <property type="match status" value="1"/>
</dbReference>
<reference evidence="8" key="1">
    <citation type="submission" date="2023-07" db="EMBL/GenBank/DDBJ databases">
        <authorList>
            <person name="Haufschild T."/>
            <person name="Kallscheuer N."/>
            <person name="Hammer J."/>
            <person name="Kohn T."/>
            <person name="Kabuu M."/>
            <person name="Jogler M."/>
            <person name="Wohfarth N."/>
            <person name="Heuer A."/>
            <person name="Rohde M."/>
            <person name="van Teeseling M.C.F."/>
            <person name="Jogler C."/>
        </authorList>
    </citation>
    <scope>NUCLEOTIDE SEQUENCE</scope>
    <source>
        <strain evidence="7">Strain 138</strain>
        <strain evidence="8">Strain 318</strain>
    </source>
</reference>
<dbReference type="InterPro" id="IPR013762">
    <property type="entry name" value="Integrase-like_cat_sf"/>
</dbReference>
<accession>A0AA49K0C4</accession>
<proteinExistence type="predicted"/>
<keyword evidence="1" id="KW-0229">DNA integration</keyword>
<accession>A0AA49Q525</accession>
<dbReference type="AlphaFoldDB" id="A0AA49K0C4"/>
<evidence type="ECO:0000259" key="5">
    <source>
        <dbReference type="PROSITE" id="PS51898"/>
    </source>
</evidence>
<evidence type="ECO:0000313" key="7">
    <source>
        <dbReference type="EMBL" id="WKW12643.1"/>
    </source>
</evidence>
<evidence type="ECO:0000256" key="1">
    <source>
        <dbReference type="ARBA" id="ARBA00022908"/>
    </source>
</evidence>
<evidence type="ECO:0000256" key="3">
    <source>
        <dbReference type="ARBA" id="ARBA00023172"/>
    </source>
</evidence>
<dbReference type="SUPFAM" id="SSF56349">
    <property type="entry name" value="DNA breaking-rejoining enzymes"/>
    <property type="match status" value="1"/>
</dbReference>
<dbReference type="CDD" id="cd01189">
    <property type="entry name" value="INT_ICEBs1_C_like"/>
    <property type="match status" value="1"/>
</dbReference>
<dbReference type="InterPro" id="IPR011010">
    <property type="entry name" value="DNA_brk_join_enz"/>
</dbReference>
<keyword evidence="3" id="KW-0233">DNA recombination</keyword>
<dbReference type="RefSeq" id="WP_367885522.1">
    <property type="nucleotide sequence ID" value="NZ_CP130612.1"/>
</dbReference>
<dbReference type="PROSITE" id="PS51900">
    <property type="entry name" value="CB"/>
    <property type="match status" value="1"/>
</dbReference>